<sequence length="260" mass="28030">MLEISNLTHVYGGGPGAHHALGGIDLKVAQGELVCIVGPSGCGKSTLLRSIAGLLRPTGGTVTLGGKPVERTPDDLAVVFQDYSRSLFPWMSVGDNVALPLRRKGMDRPRRREAATEALEQVGLAGAAGKYPWQLSGGMQQRVSIARALAYRPALMLMDEPFGSVDAQTREDLEDLTLRVRSHHDMTILLITHDIDESVYVGDRVVVLSKAPATVAGDLRVDLPGPRDQITTRENPAFVHLRAEVGRLVRGMRNDPAVSS</sequence>
<evidence type="ECO:0000313" key="6">
    <source>
        <dbReference type="Proteomes" id="UP000562352"/>
    </source>
</evidence>
<dbReference type="InterPro" id="IPR050166">
    <property type="entry name" value="ABC_transporter_ATP-bind"/>
</dbReference>
<reference evidence="5 6" key="1">
    <citation type="submission" date="2020-08" db="EMBL/GenBank/DDBJ databases">
        <title>Genomic Encyclopedia of Type Strains, Phase III (KMG-III): the genomes of soil and plant-associated and newly described type strains.</title>
        <authorList>
            <person name="Whitman W."/>
        </authorList>
    </citation>
    <scope>NUCLEOTIDE SEQUENCE [LARGE SCALE GENOMIC DNA]</scope>
    <source>
        <strain evidence="5 6">CECT 3303</strain>
    </source>
</reference>
<organism evidence="5 6">
    <name type="scientific">Planomonospora venezuelensis</name>
    <dbReference type="NCBI Taxonomy" id="1999"/>
    <lineage>
        <taxon>Bacteria</taxon>
        <taxon>Bacillati</taxon>
        <taxon>Actinomycetota</taxon>
        <taxon>Actinomycetes</taxon>
        <taxon>Streptosporangiales</taxon>
        <taxon>Streptosporangiaceae</taxon>
        <taxon>Planomonospora</taxon>
    </lineage>
</organism>
<dbReference type="Gene3D" id="3.40.50.300">
    <property type="entry name" value="P-loop containing nucleotide triphosphate hydrolases"/>
    <property type="match status" value="1"/>
</dbReference>
<dbReference type="PANTHER" id="PTHR42788:SF13">
    <property type="entry name" value="ALIPHATIC SULFONATES IMPORT ATP-BINDING PROTEIN SSUB"/>
    <property type="match status" value="1"/>
</dbReference>
<keyword evidence="2" id="KW-0547">Nucleotide-binding</keyword>
<evidence type="ECO:0000256" key="1">
    <source>
        <dbReference type="ARBA" id="ARBA00022448"/>
    </source>
</evidence>
<dbReference type="AlphaFoldDB" id="A0A841D575"/>
<dbReference type="SUPFAM" id="SSF52540">
    <property type="entry name" value="P-loop containing nucleoside triphosphate hydrolases"/>
    <property type="match status" value="1"/>
</dbReference>
<dbReference type="PROSITE" id="PS50893">
    <property type="entry name" value="ABC_TRANSPORTER_2"/>
    <property type="match status" value="1"/>
</dbReference>
<dbReference type="RefSeq" id="WP_184945476.1">
    <property type="nucleotide sequence ID" value="NZ_BAAAWZ010000001.1"/>
</dbReference>
<dbReference type="InterPro" id="IPR003593">
    <property type="entry name" value="AAA+_ATPase"/>
</dbReference>
<proteinExistence type="predicted"/>
<evidence type="ECO:0000313" key="5">
    <source>
        <dbReference type="EMBL" id="MBB5965802.1"/>
    </source>
</evidence>
<keyword evidence="6" id="KW-1185">Reference proteome</keyword>
<dbReference type="InterPro" id="IPR003439">
    <property type="entry name" value="ABC_transporter-like_ATP-bd"/>
</dbReference>
<dbReference type="InterPro" id="IPR027417">
    <property type="entry name" value="P-loop_NTPase"/>
</dbReference>
<dbReference type="GO" id="GO:0005524">
    <property type="term" value="F:ATP binding"/>
    <property type="evidence" value="ECO:0007669"/>
    <property type="project" value="UniProtKB-KW"/>
</dbReference>
<name>A0A841D575_PLAVE</name>
<dbReference type="PROSITE" id="PS00211">
    <property type="entry name" value="ABC_TRANSPORTER_1"/>
    <property type="match status" value="1"/>
</dbReference>
<evidence type="ECO:0000256" key="3">
    <source>
        <dbReference type="ARBA" id="ARBA00022840"/>
    </source>
</evidence>
<dbReference type="Proteomes" id="UP000562352">
    <property type="component" value="Unassembled WGS sequence"/>
</dbReference>
<keyword evidence="1" id="KW-0813">Transport</keyword>
<comment type="caution">
    <text evidence="5">The sequence shown here is derived from an EMBL/GenBank/DDBJ whole genome shotgun (WGS) entry which is preliminary data.</text>
</comment>
<dbReference type="CDD" id="cd03293">
    <property type="entry name" value="ABC_NrtD_SsuB_transporters"/>
    <property type="match status" value="1"/>
</dbReference>
<evidence type="ECO:0000259" key="4">
    <source>
        <dbReference type="PROSITE" id="PS50893"/>
    </source>
</evidence>
<evidence type="ECO:0000256" key="2">
    <source>
        <dbReference type="ARBA" id="ARBA00022741"/>
    </source>
</evidence>
<dbReference type="InterPro" id="IPR017871">
    <property type="entry name" value="ABC_transporter-like_CS"/>
</dbReference>
<dbReference type="PANTHER" id="PTHR42788">
    <property type="entry name" value="TAURINE IMPORT ATP-BINDING PROTEIN-RELATED"/>
    <property type="match status" value="1"/>
</dbReference>
<dbReference type="EMBL" id="JACHJJ010000019">
    <property type="protein sequence ID" value="MBB5965802.1"/>
    <property type="molecule type" value="Genomic_DNA"/>
</dbReference>
<protein>
    <submittedName>
        <fullName evidence="5">NitT/TauT family transport system ATP-binding protein</fullName>
    </submittedName>
</protein>
<gene>
    <name evidence="5" type="ORF">FHS22_005092</name>
</gene>
<feature type="domain" description="ABC transporter" evidence="4">
    <location>
        <begin position="2"/>
        <end position="235"/>
    </location>
</feature>
<dbReference type="Pfam" id="PF00005">
    <property type="entry name" value="ABC_tran"/>
    <property type="match status" value="1"/>
</dbReference>
<keyword evidence="3 5" id="KW-0067">ATP-binding</keyword>
<dbReference type="SMART" id="SM00382">
    <property type="entry name" value="AAA"/>
    <property type="match status" value="1"/>
</dbReference>
<accession>A0A841D575</accession>
<dbReference type="GO" id="GO:0016887">
    <property type="term" value="F:ATP hydrolysis activity"/>
    <property type="evidence" value="ECO:0007669"/>
    <property type="project" value="InterPro"/>
</dbReference>